<organism evidence="3 4">
    <name type="scientific">Legionella nautarum</name>
    <dbReference type="NCBI Taxonomy" id="45070"/>
    <lineage>
        <taxon>Bacteria</taxon>
        <taxon>Pseudomonadati</taxon>
        <taxon>Pseudomonadota</taxon>
        <taxon>Gammaproteobacteria</taxon>
        <taxon>Legionellales</taxon>
        <taxon>Legionellaceae</taxon>
        <taxon>Legionella</taxon>
    </lineage>
</organism>
<comment type="caution">
    <text evidence="3">The sequence shown here is derived from an EMBL/GenBank/DDBJ whole genome shotgun (WGS) entry which is preliminary data.</text>
</comment>
<dbReference type="InterPro" id="IPR002110">
    <property type="entry name" value="Ankyrin_rpt"/>
</dbReference>
<feature type="domain" description="F-box" evidence="2">
    <location>
        <begin position="16"/>
        <end position="62"/>
    </location>
</feature>
<evidence type="ECO:0000259" key="2">
    <source>
        <dbReference type="PROSITE" id="PS50181"/>
    </source>
</evidence>
<proteinExistence type="predicted"/>
<dbReference type="InterPro" id="IPR001810">
    <property type="entry name" value="F-box_dom"/>
</dbReference>
<gene>
    <name evidence="3" type="ORF">Lnau_1302</name>
</gene>
<feature type="region of interest" description="Disordered" evidence="1">
    <location>
        <begin position="338"/>
        <end position="397"/>
    </location>
</feature>
<dbReference type="InterPro" id="IPR036770">
    <property type="entry name" value="Ankyrin_rpt-contain_sf"/>
</dbReference>
<dbReference type="Proteomes" id="UP000054725">
    <property type="component" value="Unassembled WGS sequence"/>
</dbReference>
<evidence type="ECO:0000313" key="4">
    <source>
        <dbReference type="Proteomes" id="UP000054725"/>
    </source>
</evidence>
<evidence type="ECO:0000256" key="1">
    <source>
        <dbReference type="SAM" id="MobiDB-lite"/>
    </source>
</evidence>
<dbReference type="Gene3D" id="1.25.40.20">
    <property type="entry name" value="Ankyrin repeat-containing domain"/>
    <property type="match status" value="1"/>
</dbReference>
<dbReference type="RefSeq" id="WP_058504328.1">
    <property type="nucleotide sequence ID" value="NZ_CAAAIF010000001.1"/>
</dbReference>
<dbReference type="AlphaFoldDB" id="A0A0W0WVH7"/>
<dbReference type="EMBL" id="LNYO01000013">
    <property type="protein sequence ID" value="KTD36318.1"/>
    <property type="molecule type" value="Genomic_DNA"/>
</dbReference>
<dbReference type="Pfam" id="PF12796">
    <property type="entry name" value="Ank_2"/>
    <property type="match status" value="1"/>
</dbReference>
<dbReference type="PATRIC" id="fig|45070.6.peg.1368"/>
<name>A0A0W0WVH7_9GAMM</name>
<dbReference type="SUPFAM" id="SSF48403">
    <property type="entry name" value="Ankyrin repeat"/>
    <property type="match status" value="1"/>
</dbReference>
<dbReference type="SUPFAM" id="SSF81383">
    <property type="entry name" value="F-box domain"/>
    <property type="match status" value="1"/>
</dbReference>
<evidence type="ECO:0000313" key="3">
    <source>
        <dbReference type="EMBL" id="KTD36318.1"/>
    </source>
</evidence>
<dbReference type="PROSITE" id="PS50181">
    <property type="entry name" value="FBOX"/>
    <property type="match status" value="1"/>
</dbReference>
<dbReference type="InterPro" id="IPR036047">
    <property type="entry name" value="F-box-like_dom_sf"/>
</dbReference>
<dbReference type="SMART" id="SM00248">
    <property type="entry name" value="ANK"/>
    <property type="match status" value="3"/>
</dbReference>
<feature type="compositionally biased region" description="Basic and acidic residues" evidence="1">
    <location>
        <begin position="340"/>
        <end position="359"/>
    </location>
</feature>
<accession>A0A0W0WVH7</accession>
<keyword evidence="4" id="KW-1185">Reference proteome</keyword>
<feature type="compositionally biased region" description="Polar residues" evidence="1">
    <location>
        <begin position="372"/>
        <end position="390"/>
    </location>
</feature>
<protein>
    <submittedName>
        <fullName evidence="3">Ankyrin repeats (3 copies)</fullName>
    </submittedName>
</protein>
<sequence>MRENTERRDLDSKDNDNESIQLPEEMWLHILSFMSLKELTNPVLLVNTQLRRLANELIWEILLKPFLNGEYQQFFRPEFGKSATLTIRAIMQHAATKADIETIKYAIEKKLIDVNAPLGREQQSLLYLAARHQKHELVKFLLDKQADPELPLAKLIKEEAQLRKTDQHQQLYERRLANQRATPECLYESSDFSYFNPGSSYRSHASMINSLLTALENRKQQLRGTQLTKEVVAQNRDDLLKRLFILDREIITRTDSSNHKLLYKAVSSRKGTVCAQFLLGNGAEIDAEVLLAAILKSNSSDLVQKILDHAGDNAVDLVKEVMPLIPTDSKMLSLLQPYTEGEKMSKKRKSPEVSERSDEAISSPGRSGIFALNSQVSNNPQNTKDPQSASVKLGRLG</sequence>
<reference evidence="3 4" key="1">
    <citation type="submission" date="2015-11" db="EMBL/GenBank/DDBJ databases">
        <title>Genomic analysis of 38 Legionella species identifies large and diverse effector repertoires.</title>
        <authorList>
            <person name="Burstein D."/>
            <person name="Amaro F."/>
            <person name="Zusman T."/>
            <person name="Lifshitz Z."/>
            <person name="Cohen O."/>
            <person name="Gilbert J.A."/>
            <person name="Pupko T."/>
            <person name="Shuman H.A."/>
            <person name="Segal G."/>
        </authorList>
    </citation>
    <scope>NUCLEOTIDE SEQUENCE [LARGE SCALE GENOMIC DNA]</scope>
    <source>
        <strain evidence="3 4">ATCC 49506</strain>
    </source>
</reference>